<evidence type="ECO:0000313" key="1">
    <source>
        <dbReference type="EMBL" id="OUC94868.1"/>
    </source>
</evidence>
<name>A0A243RJ16_9ACTN</name>
<protein>
    <submittedName>
        <fullName evidence="1">Uncharacterized protein</fullName>
    </submittedName>
</protein>
<accession>A0A243RJ16</accession>
<keyword evidence="2" id="KW-1185">Reference proteome</keyword>
<dbReference type="AlphaFoldDB" id="A0A243RJ16"/>
<proteinExistence type="predicted"/>
<evidence type="ECO:0000313" key="2">
    <source>
        <dbReference type="Proteomes" id="UP000194761"/>
    </source>
</evidence>
<dbReference type="RefSeq" id="WP_086574877.1">
    <property type="nucleotide sequence ID" value="NZ_NGFP01000094.1"/>
</dbReference>
<sequence length="94" mass="10868">MSDLIPHLRDLCFSQCGFEVPPGFAQAYVKLHDNDWLRSQDHWEQTVLRVLKSRSVEPRAEGSRAMRQAVAIGSGFLHHSPLRERCPLCRIEQR</sequence>
<dbReference type="EMBL" id="NGFP01000094">
    <property type="protein sequence ID" value="OUC94868.1"/>
    <property type="molecule type" value="Genomic_DNA"/>
</dbReference>
<gene>
    <name evidence="1" type="ORF">CA984_20715</name>
</gene>
<comment type="caution">
    <text evidence="1">The sequence shown here is derived from an EMBL/GenBank/DDBJ whole genome shotgun (WGS) entry which is preliminary data.</text>
</comment>
<reference evidence="1 2" key="1">
    <citation type="submission" date="2017-05" db="EMBL/GenBank/DDBJ databases">
        <title>Biotechnological potential of actinobacteria isolated from South African environments.</title>
        <authorList>
            <person name="Le Roes-Hill M."/>
            <person name="Prins A."/>
            <person name="Durrell K.A."/>
        </authorList>
    </citation>
    <scope>NUCLEOTIDE SEQUENCE [LARGE SCALE GENOMIC DNA]</scope>
    <source>
        <strain evidence="1">M26</strain>
    </source>
</reference>
<dbReference type="Proteomes" id="UP000194761">
    <property type="component" value="Unassembled WGS sequence"/>
</dbReference>
<organism evidence="1 2">
    <name type="scientific">Streptosporangium minutum</name>
    <dbReference type="NCBI Taxonomy" id="569862"/>
    <lineage>
        <taxon>Bacteria</taxon>
        <taxon>Bacillati</taxon>
        <taxon>Actinomycetota</taxon>
        <taxon>Actinomycetes</taxon>
        <taxon>Streptosporangiales</taxon>
        <taxon>Streptosporangiaceae</taxon>
        <taxon>Streptosporangium</taxon>
    </lineage>
</organism>